<protein>
    <recommendedName>
        <fullName evidence="5">Glycine zipper 2TM domain-containing protein</fullName>
    </recommendedName>
</protein>
<name>A0A1I3XFA5_9HYPH</name>
<feature type="region of interest" description="Disordered" evidence="1">
    <location>
        <begin position="56"/>
        <end position="83"/>
    </location>
</feature>
<evidence type="ECO:0000256" key="2">
    <source>
        <dbReference type="SAM" id="SignalP"/>
    </source>
</evidence>
<dbReference type="Proteomes" id="UP000198755">
    <property type="component" value="Unassembled WGS sequence"/>
</dbReference>
<reference evidence="3 4" key="1">
    <citation type="submission" date="2016-10" db="EMBL/GenBank/DDBJ databases">
        <authorList>
            <person name="de Groot N.N."/>
        </authorList>
    </citation>
    <scope>NUCLEOTIDE SEQUENCE [LARGE SCALE GENOMIC DNA]</scope>
    <source>
        <strain evidence="3 4">NE2</strain>
    </source>
</reference>
<feature type="signal peptide" evidence="2">
    <location>
        <begin position="1"/>
        <end position="24"/>
    </location>
</feature>
<evidence type="ECO:0008006" key="5">
    <source>
        <dbReference type="Google" id="ProtNLM"/>
    </source>
</evidence>
<keyword evidence="4" id="KW-1185">Reference proteome</keyword>
<feature type="chain" id="PRO_5011532710" description="Glycine zipper 2TM domain-containing protein" evidence="2">
    <location>
        <begin position="25"/>
        <end position="83"/>
    </location>
</feature>
<dbReference type="RefSeq" id="WP_091679188.1">
    <property type="nucleotide sequence ID" value="NZ_FOSN01000003.1"/>
</dbReference>
<accession>A0A1I3XFA5</accession>
<evidence type="ECO:0000313" key="3">
    <source>
        <dbReference type="EMBL" id="SFK18193.1"/>
    </source>
</evidence>
<evidence type="ECO:0000256" key="1">
    <source>
        <dbReference type="SAM" id="MobiDB-lite"/>
    </source>
</evidence>
<proteinExistence type="predicted"/>
<dbReference type="AlphaFoldDB" id="A0A1I3XFA5"/>
<dbReference type="EMBL" id="FOSN01000003">
    <property type="protein sequence ID" value="SFK18193.1"/>
    <property type="molecule type" value="Genomic_DNA"/>
</dbReference>
<organism evidence="3 4">
    <name type="scientific">Methylocapsa palsarum</name>
    <dbReference type="NCBI Taxonomy" id="1612308"/>
    <lineage>
        <taxon>Bacteria</taxon>
        <taxon>Pseudomonadati</taxon>
        <taxon>Pseudomonadota</taxon>
        <taxon>Alphaproteobacteria</taxon>
        <taxon>Hyphomicrobiales</taxon>
        <taxon>Beijerinckiaceae</taxon>
        <taxon>Methylocapsa</taxon>
    </lineage>
</organism>
<sequence length="83" mass="8604">MNKFIFTAAIAGLAFAITASPTKAGCVKDAIVGGIVGHMMGHGAVGAATGCAYGVHQSHKAKQQREENSRRDSPDQTSPGRTY</sequence>
<feature type="compositionally biased region" description="Basic and acidic residues" evidence="1">
    <location>
        <begin position="63"/>
        <end position="74"/>
    </location>
</feature>
<evidence type="ECO:0000313" key="4">
    <source>
        <dbReference type="Proteomes" id="UP000198755"/>
    </source>
</evidence>
<keyword evidence="2" id="KW-0732">Signal</keyword>
<gene>
    <name evidence="3" type="ORF">SAMN05444581_10385</name>
</gene>